<keyword evidence="9 15" id="KW-0560">Oxidoreductase</keyword>
<gene>
    <name evidence="19" type="primary">hemN</name>
    <name evidence="19" type="ORF">NDO55_10340</name>
</gene>
<feature type="binding site" evidence="17">
    <location>
        <position position="62"/>
    </location>
    <ligand>
        <name>[4Fe-4S] cluster</name>
        <dbReference type="ChEBI" id="CHEBI:49883"/>
        <note>4Fe-4S-S-AdoMet</note>
    </ligand>
</feature>
<feature type="binding site" evidence="16">
    <location>
        <position position="202"/>
    </location>
    <ligand>
        <name>S-adenosyl-L-methionine</name>
        <dbReference type="ChEBI" id="CHEBI:59789"/>
        <label>2</label>
    </ligand>
</feature>
<feature type="binding site" evidence="16">
    <location>
        <position position="236"/>
    </location>
    <ligand>
        <name>S-adenosyl-L-methionine</name>
        <dbReference type="ChEBI" id="CHEBI:59789"/>
        <label>2</label>
    </ligand>
</feature>
<dbReference type="PIRSF" id="PIRSF000167">
    <property type="entry name" value="HemN"/>
    <property type="match status" value="1"/>
</dbReference>
<feature type="binding site" evidence="17">
    <location>
        <position position="59"/>
    </location>
    <ligand>
        <name>[4Fe-4S] cluster</name>
        <dbReference type="ChEBI" id="CHEBI:49883"/>
        <note>4Fe-4S-S-AdoMet</note>
    </ligand>
</feature>
<evidence type="ECO:0000313" key="20">
    <source>
        <dbReference type="Proteomes" id="UP001155128"/>
    </source>
</evidence>
<keyword evidence="10 15" id="KW-0408">Iron</keyword>
<keyword evidence="11 15" id="KW-0411">Iron-sulfur</keyword>
<comment type="caution">
    <text evidence="19">The sequence shown here is derived from an EMBL/GenBank/DDBJ whole genome shotgun (WGS) entry which is preliminary data.</text>
</comment>
<evidence type="ECO:0000256" key="4">
    <source>
        <dbReference type="ARBA" id="ARBA00011245"/>
    </source>
</evidence>
<evidence type="ECO:0000256" key="7">
    <source>
        <dbReference type="ARBA" id="ARBA00022691"/>
    </source>
</evidence>
<dbReference type="GO" id="GO:0004109">
    <property type="term" value="F:coproporphyrinogen oxidase activity"/>
    <property type="evidence" value="ECO:0007669"/>
    <property type="project" value="InterPro"/>
</dbReference>
<dbReference type="InterPro" id="IPR006638">
    <property type="entry name" value="Elp3/MiaA/NifB-like_rSAM"/>
</dbReference>
<feature type="binding site" evidence="16">
    <location>
        <position position="49"/>
    </location>
    <ligand>
        <name>S-adenosyl-L-methionine</name>
        <dbReference type="ChEBI" id="CHEBI:59789"/>
        <label>1</label>
    </ligand>
</feature>
<dbReference type="SMART" id="SM00729">
    <property type="entry name" value="Elp3"/>
    <property type="match status" value="1"/>
</dbReference>
<comment type="pathway">
    <text evidence="2 15">Porphyrin-containing compound metabolism; protoporphyrin-IX biosynthesis; protoporphyrinogen-IX from coproporphyrinogen-III (AdoMet route): step 1/1.</text>
</comment>
<comment type="similarity">
    <text evidence="3 15">Belongs to the anaerobic coproporphyrinogen-III oxidase family.</text>
</comment>
<dbReference type="NCBIfam" id="TIGR00538">
    <property type="entry name" value="hemN"/>
    <property type="match status" value="1"/>
</dbReference>
<evidence type="ECO:0000256" key="6">
    <source>
        <dbReference type="ARBA" id="ARBA00022490"/>
    </source>
</evidence>
<feature type="binding site" evidence="16">
    <location>
        <begin position="61"/>
        <end position="63"/>
    </location>
    <ligand>
        <name>S-adenosyl-L-methionine</name>
        <dbReference type="ChEBI" id="CHEBI:59789"/>
        <label>2</label>
    </ligand>
</feature>
<dbReference type="SFLD" id="SFLDG01065">
    <property type="entry name" value="anaerobic_coproporphyrinogen-I"/>
    <property type="match status" value="1"/>
</dbReference>
<dbReference type="SFLD" id="SFLDS00029">
    <property type="entry name" value="Radical_SAM"/>
    <property type="match status" value="1"/>
</dbReference>
<feature type="binding site" evidence="16">
    <location>
        <position position="165"/>
    </location>
    <ligand>
        <name>S-adenosyl-L-methionine</name>
        <dbReference type="ChEBI" id="CHEBI:59789"/>
        <label>2</label>
    </ligand>
</feature>
<feature type="binding site" evidence="16">
    <location>
        <position position="138"/>
    </location>
    <ligand>
        <name>S-adenosyl-L-methionine</name>
        <dbReference type="ChEBI" id="CHEBI:59789"/>
        <label>1</label>
    </ligand>
</feature>
<evidence type="ECO:0000256" key="16">
    <source>
        <dbReference type="PIRSR" id="PIRSR000167-1"/>
    </source>
</evidence>
<feature type="domain" description="Radical SAM core" evidence="18">
    <location>
        <begin position="40"/>
        <end position="276"/>
    </location>
</feature>
<organism evidence="19 20">
    <name type="scientific">Sphingomicrobium sediminis</name>
    <dbReference type="NCBI Taxonomy" id="2950949"/>
    <lineage>
        <taxon>Bacteria</taxon>
        <taxon>Pseudomonadati</taxon>
        <taxon>Pseudomonadota</taxon>
        <taxon>Alphaproteobacteria</taxon>
        <taxon>Sphingomonadales</taxon>
        <taxon>Sphingomonadaceae</taxon>
        <taxon>Sphingomicrobium</taxon>
    </lineage>
</organism>
<dbReference type="Gene3D" id="3.80.30.20">
    <property type="entry name" value="tm_1862 like domain"/>
    <property type="match status" value="1"/>
</dbReference>
<dbReference type="InterPro" id="IPR004558">
    <property type="entry name" value="Coprogen_oxidase_HemN"/>
</dbReference>
<feature type="binding site" evidence="16">
    <location>
        <position position="177"/>
    </location>
    <ligand>
        <name>S-adenosyl-L-methionine</name>
        <dbReference type="ChEBI" id="CHEBI:59789"/>
        <label>2</label>
    </ligand>
</feature>
<dbReference type="Gene3D" id="1.10.10.920">
    <property type="match status" value="1"/>
</dbReference>
<dbReference type="SFLD" id="SFLDG01082">
    <property type="entry name" value="B12-binding_domain_containing"/>
    <property type="match status" value="1"/>
</dbReference>
<reference evidence="19" key="1">
    <citation type="submission" date="2022-06" db="EMBL/GenBank/DDBJ databases">
        <title>Sphingomicrobium sedimins sp. nov., a marine bacterium isolated from tidal flat.</title>
        <authorList>
            <person name="Kim C.-H."/>
            <person name="Yoo Y."/>
            <person name="Kim J.-J."/>
        </authorList>
    </citation>
    <scope>NUCLEOTIDE SEQUENCE</scope>
    <source>
        <strain evidence="19">GRR-S6-50</strain>
    </source>
</reference>
<evidence type="ECO:0000256" key="2">
    <source>
        <dbReference type="ARBA" id="ARBA00004785"/>
    </source>
</evidence>
<evidence type="ECO:0000256" key="17">
    <source>
        <dbReference type="PIRSR" id="PIRSR000167-2"/>
    </source>
</evidence>
<dbReference type="EC" id="1.3.98.3" evidence="15"/>
<dbReference type="RefSeq" id="WP_252114956.1">
    <property type="nucleotide sequence ID" value="NZ_JAMSHT010000001.1"/>
</dbReference>
<keyword evidence="6 15" id="KW-0963">Cytoplasm</keyword>
<evidence type="ECO:0000256" key="1">
    <source>
        <dbReference type="ARBA" id="ARBA00004496"/>
    </source>
</evidence>
<comment type="cofactor">
    <cofactor evidence="15 17">
        <name>[4Fe-4S] cluster</name>
        <dbReference type="ChEBI" id="CHEBI:49883"/>
    </cofactor>
    <text evidence="15 17">Binds 1 [4Fe-4S] cluster. The cluster is coordinated with 3 cysteines and an exchangeable S-adenosyl-L-methionine.</text>
</comment>
<feature type="binding site" evidence="16">
    <location>
        <position position="106"/>
    </location>
    <ligand>
        <name>S-adenosyl-L-methionine</name>
        <dbReference type="ChEBI" id="CHEBI:59789"/>
        <label>1</label>
    </ligand>
</feature>
<proteinExistence type="inferred from homology"/>
<keyword evidence="20" id="KW-1185">Reference proteome</keyword>
<dbReference type="EMBL" id="JAMSHT010000001">
    <property type="protein sequence ID" value="MCM8558214.1"/>
    <property type="molecule type" value="Genomic_DNA"/>
</dbReference>
<keyword evidence="8 15" id="KW-0479">Metal-binding</keyword>
<name>A0A9X2EMP4_9SPHN</name>
<dbReference type="PROSITE" id="PS51918">
    <property type="entry name" value="RADICAL_SAM"/>
    <property type="match status" value="1"/>
</dbReference>
<evidence type="ECO:0000256" key="12">
    <source>
        <dbReference type="ARBA" id="ARBA00023244"/>
    </source>
</evidence>
<comment type="function">
    <text evidence="13">Involved in the heme biosynthesis. Catalyzes the anaerobic oxidative decarboxylation of propionate groups of rings A and B of coproporphyrinogen III to yield the vinyl groups in protoporphyrinogen IX.</text>
</comment>
<evidence type="ECO:0000256" key="9">
    <source>
        <dbReference type="ARBA" id="ARBA00023002"/>
    </source>
</evidence>
<dbReference type="GO" id="GO:0006782">
    <property type="term" value="P:protoporphyrinogen IX biosynthetic process"/>
    <property type="evidence" value="ECO:0007669"/>
    <property type="project" value="TreeGrafter"/>
</dbReference>
<evidence type="ECO:0000256" key="8">
    <source>
        <dbReference type="ARBA" id="ARBA00022723"/>
    </source>
</evidence>
<accession>A0A9X2EMP4</accession>
<evidence type="ECO:0000256" key="13">
    <source>
        <dbReference type="ARBA" id="ARBA00024295"/>
    </source>
</evidence>
<dbReference type="InterPro" id="IPR034505">
    <property type="entry name" value="Coproporphyrinogen-III_oxidase"/>
</dbReference>
<dbReference type="Proteomes" id="UP001155128">
    <property type="component" value="Unassembled WGS sequence"/>
</dbReference>
<comment type="subcellular location">
    <subcellularLocation>
        <location evidence="1 15">Cytoplasm</location>
    </subcellularLocation>
</comment>
<feature type="binding site" evidence="16">
    <location>
        <position position="322"/>
    </location>
    <ligand>
        <name>S-adenosyl-L-methionine</name>
        <dbReference type="ChEBI" id="CHEBI:59789"/>
        <label>1</label>
    </ligand>
</feature>
<protein>
    <recommendedName>
        <fullName evidence="15">Coproporphyrinogen-III oxidase</fullName>
        <ecNumber evidence="15">1.3.98.3</ecNumber>
    </recommendedName>
</protein>
<dbReference type="InterPro" id="IPR023404">
    <property type="entry name" value="rSAM_horseshoe"/>
</dbReference>
<dbReference type="GO" id="GO:0046872">
    <property type="term" value="F:metal ion binding"/>
    <property type="evidence" value="ECO:0007669"/>
    <property type="project" value="UniProtKB-KW"/>
</dbReference>
<evidence type="ECO:0000256" key="14">
    <source>
        <dbReference type="ARBA" id="ARBA00048321"/>
    </source>
</evidence>
<sequence length="440" mass="47663">MTYHPDLLARPVPRYTSYPTAAEFTDHVGAEDQPRALGRVRGDEPLSLYLHVPFCEKICFYCGCNTGAANRSARLERYVAALHAEIELVAARLGGRGRVIRVAFGGGSPNALSPEQLEGLHSHILDALGGDHAAWSIEIDPRSLDEAFLDAVARIGFERASLGVQTFDPAIQEAIGRIQPLESIAAATQGLRKAGITSLNFDLMYGLPRQDAANFGATLDVAVDMRPDRLAVFGYAHVPQIIPRQRKIDDSALPGTEARFAMAQQAQRRLVDAGYATVGFDHFALPEDPLGRAAAAGRVRRNFQGYTDDPCNVSIGLGASAISRLPGLLVQNDKNGGRYGLKVGNGLFAAERGVLLTPLERIRGHAIEKLLCNGACDIRPLHDRQRIKAAVQPFVERGLASCKDGIIGIDPDKGWPYARAIAALFDPWRQDSKGRFSNAV</sequence>
<dbReference type="GO" id="GO:0051539">
    <property type="term" value="F:4 iron, 4 sulfur cluster binding"/>
    <property type="evidence" value="ECO:0007669"/>
    <property type="project" value="UniProtKB-KW"/>
</dbReference>
<dbReference type="AlphaFoldDB" id="A0A9X2EMP4"/>
<comment type="catalytic activity">
    <reaction evidence="14 15">
        <text>coproporphyrinogen III + 2 S-adenosyl-L-methionine = protoporphyrinogen IX + 2 5'-deoxyadenosine + 2 L-methionine + 2 CO2</text>
        <dbReference type="Rhea" id="RHEA:15425"/>
        <dbReference type="ChEBI" id="CHEBI:16526"/>
        <dbReference type="ChEBI" id="CHEBI:17319"/>
        <dbReference type="ChEBI" id="CHEBI:57307"/>
        <dbReference type="ChEBI" id="CHEBI:57309"/>
        <dbReference type="ChEBI" id="CHEBI:57844"/>
        <dbReference type="ChEBI" id="CHEBI:59789"/>
        <dbReference type="EC" id="1.3.98.3"/>
    </reaction>
</comment>
<evidence type="ECO:0000256" key="3">
    <source>
        <dbReference type="ARBA" id="ARBA00005493"/>
    </source>
</evidence>
<evidence type="ECO:0000256" key="10">
    <source>
        <dbReference type="ARBA" id="ARBA00023004"/>
    </source>
</evidence>
<comment type="subunit">
    <text evidence="4">Monomer.</text>
</comment>
<dbReference type="PANTHER" id="PTHR13932:SF6">
    <property type="entry name" value="OXYGEN-INDEPENDENT COPROPORPHYRINOGEN III OXIDASE"/>
    <property type="match status" value="1"/>
</dbReference>
<keyword evidence="5 15" id="KW-0004">4Fe-4S</keyword>
<feature type="binding site" evidence="17">
    <location>
        <position position="55"/>
    </location>
    <ligand>
        <name>[4Fe-4S] cluster</name>
        <dbReference type="ChEBI" id="CHEBI:49883"/>
        <note>4Fe-4S-S-AdoMet</note>
    </ligand>
</feature>
<evidence type="ECO:0000259" key="18">
    <source>
        <dbReference type="PROSITE" id="PS51918"/>
    </source>
</evidence>
<evidence type="ECO:0000256" key="11">
    <source>
        <dbReference type="ARBA" id="ARBA00023014"/>
    </source>
</evidence>
<dbReference type="InterPro" id="IPR007197">
    <property type="entry name" value="rSAM"/>
</dbReference>
<keyword evidence="12 15" id="KW-0627">Porphyrin biosynthesis</keyword>
<evidence type="ECO:0000313" key="19">
    <source>
        <dbReference type="EMBL" id="MCM8558214.1"/>
    </source>
</evidence>
<dbReference type="InterPro" id="IPR058240">
    <property type="entry name" value="rSAM_sf"/>
</dbReference>
<dbReference type="Pfam" id="PF04055">
    <property type="entry name" value="Radical_SAM"/>
    <property type="match status" value="1"/>
</dbReference>
<dbReference type="SUPFAM" id="SSF102114">
    <property type="entry name" value="Radical SAM enzymes"/>
    <property type="match status" value="1"/>
</dbReference>
<dbReference type="PANTHER" id="PTHR13932">
    <property type="entry name" value="COPROPORPHYRINIGEN III OXIDASE"/>
    <property type="match status" value="1"/>
</dbReference>
<evidence type="ECO:0000256" key="5">
    <source>
        <dbReference type="ARBA" id="ARBA00022485"/>
    </source>
</evidence>
<dbReference type="GO" id="GO:0051989">
    <property type="term" value="F:coproporphyrinogen dehydrogenase activity"/>
    <property type="evidence" value="ECO:0007669"/>
    <property type="project" value="UniProtKB-EC"/>
</dbReference>
<keyword evidence="7 15" id="KW-0949">S-adenosyl-L-methionine</keyword>
<evidence type="ECO:0000256" key="15">
    <source>
        <dbReference type="PIRNR" id="PIRNR000167"/>
    </source>
</evidence>
<dbReference type="GO" id="GO:0005737">
    <property type="term" value="C:cytoplasm"/>
    <property type="evidence" value="ECO:0007669"/>
    <property type="project" value="UniProtKB-SubCell"/>
</dbReference>